<dbReference type="Proteomes" id="UP000053240">
    <property type="component" value="Unassembled WGS sequence"/>
</dbReference>
<organism evidence="2 3">
    <name type="scientific">Papilio machaon</name>
    <name type="common">Old World swallowtail butterfly</name>
    <dbReference type="NCBI Taxonomy" id="76193"/>
    <lineage>
        <taxon>Eukaryota</taxon>
        <taxon>Metazoa</taxon>
        <taxon>Ecdysozoa</taxon>
        <taxon>Arthropoda</taxon>
        <taxon>Hexapoda</taxon>
        <taxon>Insecta</taxon>
        <taxon>Pterygota</taxon>
        <taxon>Neoptera</taxon>
        <taxon>Endopterygota</taxon>
        <taxon>Lepidoptera</taxon>
        <taxon>Glossata</taxon>
        <taxon>Ditrysia</taxon>
        <taxon>Papilionoidea</taxon>
        <taxon>Papilionidae</taxon>
        <taxon>Papilioninae</taxon>
        <taxon>Papilio</taxon>
    </lineage>
</organism>
<dbReference type="AlphaFoldDB" id="A0A194RCG4"/>
<gene>
    <name evidence="2" type="ORF">RR48_10780</name>
</gene>
<dbReference type="InterPro" id="IPR002213">
    <property type="entry name" value="UDP_glucos_trans"/>
</dbReference>
<dbReference type="SUPFAM" id="SSF53756">
    <property type="entry name" value="UDP-Glycosyltransferase/glycogen phosphorylase"/>
    <property type="match status" value="1"/>
</dbReference>
<dbReference type="GO" id="GO:0008194">
    <property type="term" value="F:UDP-glycosyltransferase activity"/>
    <property type="evidence" value="ECO:0007669"/>
    <property type="project" value="InterPro"/>
</dbReference>
<reference evidence="2 3" key="1">
    <citation type="journal article" date="2015" name="Nat. Commun.">
        <title>Outbred genome sequencing and CRISPR/Cas9 gene editing in butterflies.</title>
        <authorList>
            <person name="Li X."/>
            <person name="Fan D."/>
            <person name="Zhang W."/>
            <person name="Liu G."/>
            <person name="Zhang L."/>
            <person name="Zhao L."/>
            <person name="Fang X."/>
            <person name="Chen L."/>
            <person name="Dong Y."/>
            <person name="Chen Y."/>
            <person name="Ding Y."/>
            <person name="Zhao R."/>
            <person name="Feng M."/>
            <person name="Zhu Y."/>
            <person name="Feng Y."/>
            <person name="Jiang X."/>
            <person name="Zhu D."/>
            <person name="Xiang H."/>
            <person name="Feng X."/>
            <person name="Li S."/>
            <person name="Wang J."/>
            <person name="Zhang G."/>
            <person name="Kronforst M.R."/>
            <person name="Wang W."/>
        </authorList>
    </citation>
    <scope>NUCLEOTIDE SEQUENCE [LARGE SCALE GENOMIC DNA]</scope>
    <source>
        <strain evidence="2">Ya'a_city_454_Pm</strain>
        <tissue evidence="2">Whole body</tissue>
    </source>
</reference>
<dbReference type="InParanoid" id="A0A194RCG4"/>
<evidence type="ECO:0000313" key="2">
    <source>
        <dbReference type="EMBL" id="KPJ13596.1"/>
    </source>
</evidence>
<accession>A0A194RCG4</accession>
<sequence length="176" mass="20213">MSAGEPLIGIEMLGEQWNSSDKSIHPIHDKIDTKPDTNTLIEEKFDTALKTLLNDKRYRKNIVMLRQMMCERTQKPLDRAIWWMESVIRNGGARHLAPSTANIFGAQYLQSQTVFVSLTYVKEDQEGEEHLGSKIFANGTTKVRDLYFELPCRVQSSSYYDNRQPSLGDGIKRCRI</sequence>
<name>A0A194RCG4_PAPMA</name>
<dbReference type="Pfam" id="PF00201">
    <property type="entry name" value="UDPGT"/>
    <property type="match status" value="1"/>
</dbReference>
<evidence type="ECO:0000313" key="3">
    <source>
        <dbReference type="Proteomes" id="UP000053240"/>
    </source>
</evidence>
<keyword evidence="1 2" id="KW-0808">Transferase</keyword>
<evidence type="ECO:0000256" key="1">
    <source>
        <dbReference type="ARBA" id="ARBA00022679"/>
    </source>
</evidence>
<protein>
    <submittedName>
        <fullName evidence="2">UDP-glucuronosyltransferase 2B18</fullName>
    </submittedName>
</protein>
<proteinExistence type="predicted"/>
<keyword evidence="3" id="KW-1185">Reference proteome</keyword>
<dbReference type="EMBL" id="KQ460615">
    <property type="protein sequence ID" value="KPJ13596.1"/>
    <property type="molecule type" value="Genomic_DNA"/>
</dbReference>